<gene>
    <name evidence="2" type="ORF">PHMEG_0005657</name>
</gene>
<dbReference type="Proteomes" id="UP000198211">
    <property type="component" value="Unassembled WGS sequence"/>
</dbReference>
<sequence length="219" mass="24973">MDTTTMESILGDENLKITLTIKLGEPLNDVRAVYKQPHVVCLAPNEGYSVLFAKVDAIVTSQQEISWAEKGINLKPGSNTKQREFVKLTSDGFESHVVKSWRNAQRRGVSIDEFRLLFFVYAVKIQNSIKRATAARISEATTRIQNHLAATNQPQLPPEILRLRYFATEHARDPDGTTPVVPEHTTYRQLTQQMKQEEKWRTNSKQSKGDWIGDSELYQ</sequence>
<keyword evidence="3" id="KW-1185">Reference proteome</keyword>
<feature type="region of interest" description="Disordered" evidence="1">
    <location>
        <begin position="193"/>
        <end position="219"/>
    </location>
</feature>
<protein>
    <submittedName>
        <fullName evidence="2">Uncharacterized protein</fullName>
    </submittedName>
</protein>
<organism evidence="2 3">
    <name type="scientific">Phytophthora megakarya</name>
    <dbReference type="NCBI Taxonomy" id="4795"/>
    <lineage>
        <taxon>Eukaryota</taxon>
        <taxon>Sar</taxon>
        <taxon>Stramenopiles</taxon>
        <taxon>Oomycota</taxon>
        <taxon>Peronosporomycetes</taxon>
        <taxon>Peronosporales</taxon>
        <taxon>Peronosporaceae</taxon>
        <taxon>Phytophthora</taxon>
    </lineage>
</organism>
<evidence type="ECO:0000313" key="2">
    <source>
        <dbReference type="EMBL" id="OWZ19995.1"/>
    </source>
</evidence>
<accession>A0A225WQT1</accession>
<evidence type="ECO:0000256" key="1">
    <source>
        <dbReference type="SAM" id="MobiDB-lite"/>
    </source>
</evidence>
<reference evidence="3" key="1">
    <citation type="submission" date="2017-03" db="EMBL/GenBank/DDBJ databases">
        <title>Phytopthora megakarya and P. palmivora, two closely related causual agents of cacao black pod achieved similar genome size and gene model numbers by different mechanisms.</title>
        <authorList>
            <person name="Ali S."/>
            <person name="Shao J."/>
            <person name="Larry D.J."/>
            <person name="Kronmiller B."/>
            <person name="Shen D."/>
            <person name="Strem M.D."/>
            <person name="Melnick R.L."/>
            <person name="Guiltinan M.J."/>
            <person name="Tyler B.M."/>
            <person name="Meinhardt L.W."/>
            <person name="Bailey B.A."/>
        </authorList>
    </citation>
    <scope>NUCLEOTIDE SEQUENCE [LARGE SCALE GENOMIC DNA]</scope>
    <source>
        <strain evidence="3">zdho120</strain>
    </source>
</reference>
<dbReference type="AlphaFoldDB" id="A0A225WQT1"/>
<dbReference type="OrthoDB" id="136358at2759"/>
<dbReference type="EMBL" id="NBNE01000373">
    <property type="protein sequence ID" value="OWZ19995.1"/>
    <property type="molecule type" value="Genomic_DNA"/>
</dbReference>
<comment type="caution">
    <text evidence="2">The sequence shown here is derived from an EMBL/GenBank/DDBJ whole genome shotgun (WGS) entry which is preliminary data.</text>
</comment>
<name>A0A225WQT1_9STRA</name>
<proteinExistence type="predicted"/>
<evidence type="ECO:0000313" key="3">
    <source>
        <dbReference type="Proteomes" id="UP000198211"/>
    </source>
</evidence>